<evidence type="ECO:0000313" key="2">
    <source>
        <dbReference type="Proteomes" id="UP000195221"/>
    </source>
</evidence>
<organism evidence="1 2">
    <name type="scientific">Caballeronia sordidicola</name>
    <name type="common">Burkholderia sordidicola</name>
    <dbReference type="NCBI Taxonomy" id="196367"/>
    <lineage>
        <taxon>Bacteria</taxon>
        <taxon>Pseudomonadati</taxon>
        <taxon>Pseudomonadota</taxon>
        <taxon>Betaproteobacteria</taxon>
        <taxon>Burkholderiales</taxon>
        <taxon>Burkholderiaceae</taxon>
        <taxon>Caballeronia</taxon>
    </lineage>
</organism>
<accession>A0A242MV82</accession>
<dbReference type="PROSITE" id="PS51257">
    <property type="entry name" value="PROKAR_LIPOPROTEIN"/>
    <property type="match status" value="1"/>
</dbReference>
<protein>
    <submittedName>
        <fullName evidence="1">Uncharacterized protein</fullName>
    </submittedName>
</protein>
<gene>
    <name evidence="1" type="ORF">PAMC26577_13830</name>
</gene>
<dbReference type="AlphaFoldDB" id="A0A242MV82"/>
<proteinExistence type="predicted"/>
<name>A0A242MV82_CABSO</name>
<dbReference type="EMBL" id="NBTZ01000052">
    <property type="protein sequence ID" value="OTP75350.1"/>
    <property type="molecule type" value="Genomic_DNA"/>
</dbReference>
<comment type="caution">
    <text evidence="1">The sequence shown here is derived from an EMBL/GenBank/DDBJ whole genome shotgun (WGS) entry which is preliminary data.</text>
</comment>
<evidence type="ECO:0000313" key="1">
    <source>
        <dbReference type="EMBL" id="OTP75350.1"/>
    </source>
</evidence>
<sequence length="72" mass="8180">MERLFCHCGCAVVSCVIKAGGFDESAITHSCSIKSMSCSRNLRMRINFRHKLIKHLKLGSRTTQYFLSKSRV</sequence>
<reference evidence="1 2" key="1">
    <citation type="submission" date="2017-03" db="EMBL/GenBank/DDBJ databases">
        <title>Genome analysis of strain PAMC 26577.</title>
        <authorList>
            <person name="Oh H.-M."/>
            <person name="Yang J.-A."/>
        </authorList>
    </citation>
    <scope>NUCLEOTIDE SEQUENCE [LARGE SCALE GENOMIC DNA]</scope>
    <source>
        <strain evidence="1 2">PAMC 26577</strain>
    </source>
</reference>
<dbReference type="Proteomes" id="UP000195221">
    <property type="component" value="Unassembled WGS sequence"/>
</dbReference>